<gene>
    <name evidence="2" type="ORF">SAMN04488570_2957</name>
</gene>
<keyword evidence="1" id="KW-0812">Transmembrane</keyword>
<dbReference type="RefSeq" id="WP_091731159.1">
    <property type="nucleotide sequence ID" value="NZ_LT629757.1"/>
</dbReference>
<keyword evidence="1" id="KW-1133">Transmembrane helix</keyword>
<organism evidence="2 3">
    <name type="scientific">Nocardioides scoriae</name>
    <dbReference type="NCBI Taxonomy" id="642780"/>
    <lineage>
        <taxon>Bacteria</taxon>
        <taxon>Bacillati</taxon>
        <taxon>Actinomycetota</taxon>
        <taxon>Actinomycetes</taxon>
        <taxon>Propionibacteriales</taxon>
        <taxon>Nocardioidaceae</taxon>
        <taxon>Nocardioides</taxon>
    </lineage>
</organism>
<evidence type="ECO:0000256" key="1">
    <source>
        <dbReference type="SAM" id="Phobius"/>
    </source>
</evidence>
<keyword evidence="3" id="KW-1185">Reference proteome</keyword>
<dbReference type="EMBL" id="LT629757">
    <property type="protein sequence ID" value="SDS88929.1"/>
    <property type="molecule type" value="Genomic_DNA"/>
</dbReference>
<proteinExistence type="predicted"/>
<protein>
    <submittedName>
        <fullName evidence="2">Uncharacterized protein</fullName>
    </submittedName>
</protein>
<dbReference type="AlphaFoldDB" id="A0A1H1VXX7"/>
<feature type="transmembrane region" description="Helical" evidence="1">
    <location>
        <begin position="6"/>
        <end position="22"/>
    </location>
</feature>
<sequence length="64" mass="7259">MPTYAWVLLWAVAIAVLVVLAVRERRRGGPGVAPDALRRRREDTARMRAAAERYDLPKKDPHHG</sequence>
<reference evidence="3" key="1">
    <citation type="submission" date="2016-10" db="EMBL/GenBank/DDBJ databases">
        <authorList>
            <person name="Varghese N."/>
            <person name="Submissions S."/>
        </authorList>
    </citation>
    <scope>NUCLEOTIDE SEQUENCE [LARGE SCALE GENOMIC DNA]</scope>
    <source>
        <strain evidence="3">DSM 22127</strain>
    </source>
</reference>
<name>A0A1H1VXX7_9ACTN</name>
<accession>A0A1H1VXX7</accession>
<evidence type="ECO:0000313" key="3">
    <source>
        <dbReference type="Proteomes" id="UP000198859"/>
    </source>
</evidence>
<keyword evidence="1" id="KW-0472">Membrane</keyword>
<dbReference type="Proteomes" id="UP000198859">
    <property type="component" value="Chromosome I"/>
</dbReference>
<evidence type="ECO:0000313" key="2">
    <source>
        <dbReference type="EMBL" id="SDS88929.1"/>
    </source>
</evidence>